<protein>
    <recommendedName>
        <fullName evidence="4">DUF2752 domain-containing protein</fullName>
    </recommendedName>
</protein>
<evidence type="ECO:0008006" key="4">
    <source>
        <dbReference type="Google" id="ProtNLM"/>
    </source>
</evidence>
<dbReference type="AlphaFoldDB" id="A0A250F549"/>
<feature type="transmembrane region" description="Helical" evidence="1">
    <location>
        <begin position="7"/>
        <end position="26"/>
    </location>
</feature>
<dbReference type="Proteomes" id="UP000217334">
    <property type="component" value="Chromosome"/>
</dbReference>
<gene>
    <name evidence="2" type="ORF">CGC59_05515</name>
</gene>
<feature type="transmembrane region" description="Helical" evidence="1">
    <location>
        <begin position="73"/>
        <end position="94"/>
    </location>
</feature>
<evidence type="ECO:0000313" key="2">
    <source>
        <dbReference type="EMBL" id="ATA79178.1"/>
    </source>
</evidence>
<evidence type="ECO:0000313" key="3">
    <source>
        <dbReference type="Proteomes" id="UP000217334"/>
    </source>
</evidence>
<accession>A0A250F549</accession>
<feature type="transmembrane region" description="Helical" evidence="1">
    <location>
        <begin position="115"/>
        <end position="132"/>
    </location>
</feature>
<proteinExistence type="predicted"/>
<organism evidence="2 3">
    <name type="scientific">Capnocytophaga sputigena</name>
    <dbReference type="NCBI Taxonomy" id="1019"/>
    <lineage>
        <taxon>Bacteria</taxon>
        <taxon>Pseudomonadati</taxon>
        <taxon>Bacteroidota</taxon>
        <taxon>Flavobacteriia</taxon>
        <taxon>Flavobacteriales</taxon>
        <taxon>Flavobacteriaceae</taxon>
        <taxon>Capnocytophaga</taxon>
    </lineage>
</organism>
<name>A0A250F549_CAPSP</name>
<evidence type="ECO:0000256" key="1">
    <source>
        <dbReference type="SAM" id="Phobius"/>
    </source>
</evidence>
<dbReference type="InterPro" id="IPR021215">
    <property type="entry name" value="DUF2752"/>
</dbReference>
<reference evidence="3" key="1">
    <citation type="submission" date="2017-06" db="EMBL/GenBank/DDBJ databases">
        <title>Capnocytophaga spp. assemblies.</title>
        <authorList>
            <person name="Gulvik C.A."/>
        </authorList>
    </citation>
    <scope>NUCLEOTIDE SEQUENCE [LARGE SCALE GENOMIC DNA]</scope>
    <source>
        <strain evidence="3">H4486</strain>
    </source>
</reference>
<keyword evidence="1" id="KW-1133">Transmembrane helix</keyword>
<dbReference type="RefSeq" id="WP_095901144.1">
    <property type="nucleotide sequence ID" value="NZ_CP022383.1"/>
</dbReference>
<keyword evidence="1" id="KW-0472">Membrane</keyword>
<dbReference type="Pfam" id="PF10825">
    <property type="entry name" value="DUF2752"/>
    <property type="match status" value="1"/>
</dbReference>
<dbReference type="EMBL" id="CP022383">
    <property type="protein sequence ID" value="ATA79178.1"/>
    <property type="molecule type" value="Genomic_DNA"/>
</dbReference>
<sequence length="135" mass="15663">MTTKKFYTFITLLCLASWGWLLSHFLSHRHDIGVTVCVIKNVTGYPCPSCGTTRSVEAFFEGHWLEALLTNPLGVLAAIALVSIPLWLLCDLFLKKPTLYRSFITFERVFKRPQVYIPFFIFILLNWIWNIYKGL</sequence>
<keyword evidence="1" id="KW-0812">Transmembrane</keyword>